<evidence type="ECO:0000313" key="3">
    <source>
        <dbReference type="Proteomes" id="UP000800094"/>
    </source>
</evidence>
<dbReference type="Gene3D" id="3.30.460.10">
    <property type="entry name" value="Beta Polymerase, domain 2"/>
    <property type="match status" value="1"/>
</dbReference>
<dbReference type="Pfam" id="PF13302">
    <property type="entry name" value="Acetyltransf_3"/>
    <property type="match status" value="1"/>
</dbReference>
<feature type="domain" description="N-acetyltransferase" evidence="1">
    <location>
        <begin position="191"/>
        <end position="352"/>
    </location>
</feature>
<evidence type="ECO:0000259" key="1">
    <source>
        <dbReference type="PROSITE" id="PS51186"/>
    </source>
</evidence>
<dbReference type="GeneID" id="54584300"/>
<dbReference type="PROSITE" id="PS51186">
    <property type="entry name" value="GNAT"/>
    <property type="match status" value="1"/>
</dbReference>
<dbReference type="Gene3D" id="3.40.630.30">
    <property type="match status" value="1"/>
</dbReference>
<dbReference type="InterPro" id="IPR000182">
    <property type="entry name" value="GNAT_dom"/>
</dbReference>
<dbReference type="OrthoDB" id="630895at2759"/>
<dbReference type="Proteomes" id="UP000800094">
    <property type="component" value="Unassembled WGS sequence"/>
</dbReference>
<dbReference type="PANTHER" id="PTHR34822">
    <property type="entry name" value="GRPB DOMAIN PROTEIN (AFU_ORTHOLOGUE AFUA_1G01530)"/>
    <property type="match status" value="1"/>
</dbReference>
<organism evidence="2 3">
    <name type="scientific">Trematosphaeria pertusa</name>
    <dbReference type="NCBI Taxonomy" id="390896"/>
    <lineage>
        <taxon>Eukaryota</taxon>
        <taxon>Fungi</taxon>
        <taxon>Dikarya</taxon>
        <taxon>Ascomycota</taxon>
        <taxon>Pezizomycotina</taxon>
        <taxon>Dothideomycetes</taxon>
        <taxon>Pleosporomycetidae</taxon>
        <taxon>Pleosporales</taxon>
        <taxon>Massarineae</taxon>
        <taxon>Trematosphaeriaceae</taxon>
        <taxon>Trematosphaeria</taxon>
    </lineage>
</organism>
<name>A0A6A6II69_9PLEO</name>
<dbReference type="InterPro" id="IPR007344">
    <property type="entry name" value="GrpB/CoaE"/>
</dbReference>
<dbReference type="EMBL" id="ML987194">
    <property type="protein sequence ID" value="KAF2250056.1"/>
    <property type="molecule type" value="Genomic_DNA"/>
</dbReference>
<dbReference type="SUPFAM" id="SSF81301">
    <property type="entry name" value="Nucleotidyltransferase"/>
    <property type="match status" value="1"/>
</dbReference>
<keyword evidence="3" id="KW-1185">Reference proteome</keyword>
<dbReference type="AlphaFoldDB" id="A0A6A6II69"/>
<gene>
    <name evidence="2" type="ORF">BU26DRAFT_530541</name>
</gene>
<proteinExistence type="predicted"/>
<dbReference type="PANTHER" id="PTHR34822:SF1">
    <property type="entry name" value="GRPB FAMILY PROTEIN"/>
    <property type="match status" value="1"/>
</dbReference>
<protein>
    <submittedName>
        <fullName evidence="2">UPF0157-domain-containing protein</fullName>
    </submittedName>
</protein>
<dbReference type="Pfam" id="PF04229">
    <property type="entry name" value="GrpB"/>
    <property type="match status" value="1"/>
</dbReference>
<dbReference type="SUPFAM" id="SSF55729">
    <property type="entry name" value="Acyl-CoA N-acyltransferases (Nat)"/>
    <property type="match status" value="1"/>
</dbReference>
<evidence type="ECO:0000313" key="2">
    <source>
        <dbReference type="EMBL" id="KAF2250056.1"/>
    </source>
</evidence>
<accession>A0A6A6II69</accession>
<dbReference type="InterPro" id="IPR043519">
    <property type="entry name" value="NT_sf"/>
</dbReference>
<dbReference type="RefSeq" id="XP_033685060.1">
    <property type="nucleotide sequence ID" value="XM_033830970.1"/>
</dbReference>
<dbReference type="GO" id="GO:0016747">
    <property type="term" value="F:acyltransferase activity, transferring groups other than amino-acyl groups"/>
    <property type="evidence" value="ECO:0007669"/>
    <property type="project" value="InterPro"/>
</dbReference>
<dbReference type="InterPro" id="IPR016181">
    <property type="entry name" value="Acyl_CoA_acyltransferase"/>
</dbReference>
<sequence length="352" mass="39446">MSVIVEPYNPEWPTQFETIKAVLRSHLADVSVQSIEHVGSTSVPGLAAKPIIDVDIIVARETVQSAINTLVSSGFTYLGELGIADRHALKDPNQLPKRNIYICVDGAFQTRNHLAVRDTLRANPKLRDEYAAVKLQLAAQGTNIVDYVEAKSEILRKILEAAGVLTADELAAIEKANKKGERFGAIKTERLLLREFVSADEEPFFELESKEEVARYQMWPPRTRQQAREEVAKIIRNSAATPRTHVELAVERGGSFIGRVGANVKREVDPPHADLWFSFLPQYQGQGFATEAMKKLTELLGSPMELEIECDPRNEGSWKLANRLEFEKVSLRERAFECKGEWVGSLVLRKIV</sequence>
<reference evidence="2" key="1">
    <citation type="journal article" date="2020" name="Stud. Mycol.">
        <title>101 Dothideomycetes genomes: a test case for predicting lifestyles and emergence of pathogens.</title>
        <authorList>
            <person name="Haridas S."/>
            <person name="Albert R."/>
            <person name="Binder M."/>
            <person name="Bloem J."/>
            <person name="Labutti K."/>
            <person name="Salamov A."/>
            <person name="Andreopoulos B."/>
            <person name="Baker S."/>
            <person name="Barry K."/>
            <person name="Bills G."/>
            <person name="Bluhm B."/>
            <person name="Cannon C."/>
            <person name="Castanera R."/>
            <person name="Culley D."/>
            <person name="Daum C."/>
            <person name="Ezra D."/>
            <person name="Gonzalez J."/>
            <person name="Henrissat B."/>
            <person name="Kuo A."/>
            <person name="Liang C."/>
            <person name="Lipzen A."/>
            <person name="Lutzoni F."/>
            <person name="Magnuson J."/>
            <person name="Mondo S."/>
            <person name="Nolan M."/>
            <person name="Ohm R."/>
            <person name="Pangilinan J."/>
            <person name="Park H.-J."/>
            <person name="Ramirez L."/>
            <person name="Alfaro M."/>
            <person name="Sun H."/>
            <person name="Tritt A."/>
            <person name="Yoshinaga Y."/>
            <person name="Zwiers L.-H."/>
            <person name="Turgeon B."/>
            <person name="Goodwin S."/>
            <person name="Spatafora J."/>
            <person name="Crous P."/>
            <person name="Grigoriev I."/>
        </authorList>
    </citation>
    <scope>NUCLEOTIDE SEQUENCE</scope>
    <source>
        <strain evidence="2">CBS 122368</strain>
    </source>
</reference>